<dbReference type="AlphaFoldDB" id="A0A6F9D9E8"/>
<dbReference type="PANTHER" id="PTHR15561">
    <property type="entry name" value="CALCITONIN GENE-RELATED PEPTIDE-RECEPTOR COMPONENT PROTEIN"/>
    <property type="match status" value="1"/>
</dbReference>
<comment type="function">
    <text evidence="12">DNA-dependent RNA polymerase catalyzes the transcription of DNA into RNA using the four ribonucleoside triphosphates as substrates. Specific peripheric component of RNA polymerase III (Pol III) which synthesizes small non-coding RNAs including 5S rRNA, snRNAs, tRNAs and miRNAs from at least 500 distinct genomic loci. With POLR3H/RPC8 forms a mobile stalk that protrudes from Pol III core and functions primarily in transcription initiation. Pol III plays a key role in sensing and limiting infection by intracellular bacteria and DNA viruses. Acts as nuclear and cytosolic DNA sensor involved in innate immune response. Can sense non-self dsDNA that serves as template for transcription into dsRNA. The non-self RNA polymerase III transcripts, such as Epstein-Barr virus-encoded RNAs (EBERs) induce type I interferon and NF-kappa-B through the RIG-I pathway.</text>
</comment>
<evidence type="ECO:0000256" key="4">
    <source>
        <dbReference type="ARBA" id="ARBA00016672"/>
    </source>
</evidence>
<feature type="domain" description="RNA polymerase Rpb4/RPC9 core" evidence="14">
    <location>
        <begin position="1"/>
        <end position="124"/>
    </location>
</feature>
<dbReference type="GO" id="GO:0005666">
    <property type="term" value="C:RNA polymerase III complex"/>
    <property type="evidence" value="ECO:0007669"/>
    <property type="project" value="InterPro"/>
</dbReference>
<keyword evidence="7" id="KW-0472">Membrane</keyword>
<evidence type="ECO:0000259" key="14">
    <source>
        <dbReference type="SMART" id="SM00657"/>
    </source>
</evidence>
<dbReference type="EMBL" id="LR784170">
    <property type="protein sequence ID" value="CAB3233703.1"/>
    <property type="molecule type" value="mRNA"/>
</dbReference>
<evidence type="ECO:0000256" key="9">
    <source>
        <dbReference type="ARBA" id="ARBA00023242"/>
    </source>
</evidence>
<dbReference type="Pfam" id="PF03874">
    <property type="entry name" value="RNA_pol_Rpb4"/>
    <property type="match status" value="1"/>
</dbReference>
<name>A0A6F9D9E8_9ASCI</name>
<organism evidence="15">
    <name type="scientific">Phallusia mammillata</name>
    <dbReference type="NCBI Taxonomy" id="59560"/>
    <lineage>
        <taxon>Eukaryota</taxon>
        <taxon>Metazoa</taxon>
        <taxon>Chordata</taxon>
        <taxon>Tunicata</taxon>
        <taxon>Ascidiacea</taxon>
        <taxon>Phlebobranchia</taxon>
        <taxon>Ascidiidae</taxon>
        <taxon>Phallusia</taxon>
    </lineage>
</organism>
<dbReference type="InterPro" id="IPR006590">
    <property type="entry name" value="RNA_pol_Rpb4/RPC9_core"/>
</dbReference>
<comment type="function">
    <text evidence="10">Accessory protein for the calcitonin gene-related peptide (CGRP) receptor. It modulates CGRP responsiveness in a variety of tissues.</text>
</comment>
<dbReference type="SMART" id="SM00657">
    <property type="entry name" value="RPOL4c"/>
    <property type="match status" value="1"/>
</dbReference>
<keyword evidence="8" id="KW-0804">Transcription</keyword>
<keyword evidence="15" id="KW-0675">Receptor</keyword>
<dbReference type="InterPro" id="IPR038324">
    <property type="entry name" value="Rpb4/RPC9_sf"/>
</dbReference>
<evidence type="ECO:0000256" key="1">
    <source>
        <dbReference type="ARBA" id="ARBA00004123"/>
    </source>
</evidence>
<dbReference type="InterPro" id="IPR038846">
    <property type="entry name" value="RPC9"/>
</dbReference>
<protein>
    <recommendedName>
        <fullName evidence="4">DNA-directed RNA polymerase III subunit RPC9</fullName>
    </recommendedName>
    <alternativeName>
        <fullName evidence="13">DNA-directed RNA polymerase III subunit rpc9</fullName>
    </alternativeName>
</protein>
<dbReference type="SUPFAM" id="SSF47819">
    <property type="entry name" value="HRDC-like"/>
    <property type="match status" value="1"/>
</dbReference>
<evidence type="ECO:0000256" key="3">
    <source>
        <dbReference type="ARBA" id="ARBA00006898"/>
    </source>
</evidence>
<dbReference type="Gene3D" id="1.20.1250.40">
    <property type="match status" value="1"/>
</dbReference>
<keyword evidence="6" id="KW-0240">DNA-directed RNA polymerase</keyword>
<gene>
    <name evidence="15" type="primary">Crcp</name>
</gene>
<dbReference type="PANTHER" id="PTHR15561:SF0">
    <property type="entry name" value="DNA-DIRECTED RNA POLYMERASE III SUBUNIT RPC9"/>
    <property type="match status" value="1"/>
</dbReference>
<evidence type="ECO:0000256" key="10">
    <source>
        <dbReference type="ARBA" id="ARBA00043924"/>
    </source>
</evidence>
<evidence type="ECO:0000256" key="12">
    <source>
        <dbReference type="ARBA" id="ARBA00045808"/>
    </source>
</evidence>
<evidence type="ECO:0000256" key="7">
    <source>
        <dbReference type="ARBA" id="ARBA00023136"/>
    </source>
</evidence>
<reference evidence="15" key="1">
    <citation type="submission" date="2020-04" db="EMBL/GenBank/DDBJ databases">
        <authorList>
            <person name="Neveu A P."/>
        </authorList>
    </citation>
    <scope>NUCLEOTIDE SEQUENCE</scope>
    <source>
        <tissue evidence="15">Whole embryo</tissue>
    </source>
</reference>
<comment type="similarity">
    <text evidence="3">Belongs to the eukaryotic RPC9 RNA polymerase subunit family.</text>
</comment>
<evidence type="ECO:0000256" key="5">
    <source>
        <dbReference type="ARBA" id="ARBA00022475"/>
    </source>
</evidence>
<dbReference type="GO" id="GO:0006384">
    <property type="term" value="P:transcription initiation at RNA polymerase III promoter"/>
    <property type="evidence" value="ECO:0007669"/>
    <property type="project" value="InterPro"/>
</dbReference>
<dbReference type="FunFam" id="1.20.1250.40:FF:000002">
    <property type="entry name" value="DNA-directed RNA polymerase III subunit RPC9"/>
    <property type="match status" value="1"/>
</dbReference>
<comment type="subunit">
    <text evidence="11">Component of the RNA polymerase III complex consisting of 17 subunits: a ten-subunit horseshoe-shaped catalytic core composed of POLR3A/RPC1, POLR3B/RPC2, POLR1C/RPAC1, POLR1D/RPAC2, POLR3K/RPC10, POLR2E/RPABC1, POLR2F/RPABC2, POLR2H/RPABC3, POLR2K/RPABC4 and POLR2L/RPABC5; a mobile stalk composed of two subunits POLR3H/RPC8 and CRCP/RPC9, protruding from the core and functioning primarily in transcription initiation; and additional subunits homologous to general transcription factors of the RNA polymerase II machinery, POLR3C/RPC3-POLR3F/RPC6-POLR3G/RPC7 heterotrimer required for transcription initiation and POLR3D/RPC4-POLR3E/RPC5 heterodimer involved in both transcription initiation and termination.</text>
</comment>
<evidence type="ECO:0000256" key="2">
    <source>
        <dbReference type="ARBA" id="ARBA00004413"/>
    </source>
</evidence>
<comment type="subcellular location">
    <subcellularLocation>
        <location evidence="2">Cell membrane</location>
        <topology evidence="2">Peripheral membrane protein</topology>
        <orientation evidence="2">Cytoplasmic side</orientation>
    </subcellularLocation>
    <subcellularLocation>
        <location evidence="1">Nucleus</location>
    </subcellularLocation>
</comment>
<evidence type="ECO:0000256" key="13">
    <source>
        <dbReference type="ARBA" id="ARBA00073026"/>
    </source>
</evidence>
<dbReference type="GO" id="GO:0000166">
    <property type="term" value="F:nucleotide binding"/>
    <property type="evidence" value="ECO:0007669"/>
    <property type="project" value="InterPro"/>
</dbReference>
<dbReference type="GO" id="GO:0005886">
    <property type="term" value="C:plasma membrane"/>
    <property type="evidence" value="ECO:0007669"/>
    <property type="project" value="UniProtKB-SubCell"/>
</dbReference>
<sequence length="134" mass="15342">MEVENPNAAMLSNYEVLKLLNEYVDEQKKTKQTRSDQNLSTITYETLKYLNETPASVQNQDSIETAVKALRPFGLTKAEKLQMINLRPTTAVEISLIIEESEERVTEEQIDDIIEIISHLPELPAEETMEEEES</sequence>
<dbReference type="InterPro" id="IPR010997">
    <property type="entry name" value="HRDC-like_sf"/>
</dbReference>
<accession>A0A6F9D9E8</accession>
<proteinExistence type="evidence at transcript level"/>
<keyword evidence="5" id="KW-1003">Cell membrane</keyword>
<evidence type="ECO:0000313" key="15">
    <source>
        <dbReference type="EMBL" id="CAB3233703.1"/>
    </source>
</evidence>
<keyword evidence="9" id="KW-0539">Nucleus</keyword>
<evidence type="ECO:0000256" key="6">
    <source>
        <dbReference type="ARBA" id="ARBA00022478"/>
    </source>
</evidence>
<evidence type="ECO:0000256" key="11">
    <source>
        <dbReference type="ARBA" id="ARBA00044007"/>
    </source>
</evidence>
<evidence type="ECO:0000256" key="8">
    <source>
        <dbReference type="ARBA" id="ARBA00023163"/>
    </source>
</evidence>
<dbReference type="InterPro" id="IPR005574">
    <property type="entry name" value="Rpb4/RPC9"/>
</dbReference>